<name>A0AA39X9K0_9PEZI</name>
<dbReference type="AlphaFoldDB" id="A0AA39X9K0"/>
<evidence type="ECO:0000256" key="1">
    <source>
        <dbReference type="SAM" id="MobiDB-lite"/>
    </source>
</evidence>
<dbReference type="EMBL" id="JAULSR010000002">
    <property type="protein sequence ID" value="KAK0629427.1"/>
    <property type="molecule type" value="Genomic_DNA"/>
</dbReference>
<feature type="compositionally biased region" description="Polar residues" evidence="1">
    <location>
        <begin position="86"/>
        <end position="99"/>
    </location>
</feature>
<accession>A0AA39X9K0</accession>
<evidence type="ECO:0000313" key="3">
    <source>
        <dbReference type="Proteomes" id="UP001174934"/>
    </source>
</evidence>
<proteinExistence type="predicted"/>
<organism evidence="2 3">
    <name type="scientific">Bombardia bombarda</name>
    <dbReference type="NCBI Taxonomy" id="252184"/>
    <lineage>
        <taxon>Eukaryota</taxon>
        <taxon>Fungi</taxon>
        <taxon>Dikarya</taxon>
        <taxon>Ascomycota</taxon>
        <taxon>Pezizomycotina</taxon>
        <taxon>Sordariomycetes</taxon>
        <taxon>Sordariomycetidae</taxon>
        <taxon>Sordariales</taxon>
        <taxon>Lasiosphaeriaceae</taxon>
        <taxon>Bombardia</taxon>
    </lineage>
</organism>
<evidence type="ECO:0000313" key="2">
    <source>
        <dbReference type="EMBL" id="KAK0629427.1"/>
    </source>
</evidence>
<keyword evidence="3" id="KW-1185">Reference proteome</keyword>
<comment type="caution">
    <text evidence="2">The sequence shown here is derived from an EMBL/GenBank/DDBJ whole genome shotgun (WGS) entry which is preliminary data.</text>
</comment>
<reference evidence="2" key="1">
    <citation type="submission" date="2023-06" db="EMBL/GenBank/DDBJ databases">
        <title>Genome-scale phylogeny and comparative genomics of the fungal order Sordariales.</title>
        <authorList>
            <consortium name="Lawrence Berkeley National Laboratory"/>
            <person name="Hensen N."/>
            <person name="Bonometti L."/>
            <person name="Westerberg I."/>
            <person name="Brannstrom I.O."/>
            <person name="Guillou S."/>
            <person name="Cros-Aarteil S."/>
            <person name="Calhoun S."/>
            <person name="Haridas S."/>
            <person name="Kuo A."/>
            <person name="Mondo S."/>
            <person name="Pangilinan J."/>
            <person name="Riley R."/>
            <person name="LaButti K."/>
            <person name="Andreopoulos B."/>
            <person name="Lipzen A."/>
            <person name="Chen C."/>
            <person name="Yanf M."/>
            <person name="Daum C."/>
            <person name="Ng V."/>
            <person name="Clum A."/>
            <person name="Steindorff A."/>
            <person name="Ohm R."/>
            <person name="Martin F."/>
            <person name="Silar P."/>
            <person name="Natvig D."/>
            <person name="Lalanne C."/>
            <person name="Gautier V."/>
            <person name="Ament-velasquez S.L."/>
            <person name="Kruys A."/>
            <person name="Hutchinson M.I."/>
            <person name="Powell A.J."/>
            <person name="Barry K."/>
            <person name="Miller A.N."/>
            <person name="Grigoriev I.V."/>
            <person name="Debuchy R."/>
            <person name="Gladieux P."/>
            <person name="Thoren M.H."/>
            <person name="Johannesson H."/>
        </authorList>
    </citation>
    <scope>NUCLEOTIDE SEQUENCE</scope>
    <source>
        <strain evidence="2">SMH3391-2</strain>
    </source>
</reference>
<feature type="region of interest" description="Disordered" evidence="1">
    <location>
        <begin position="61"/>
        <end position="113"/>
    </location>
</feature>
<gene>
    <name evidence="2" type="ORF">B0T17DRAFT_615201</name>
</gene>
<dbReference type="Proteomes" id="UP001174934">
    <property type="component" value="Unassembled WGS sequence"/>
</dbReference>
<protein>
    <submittedName>
        <fullName evidence="2">Uncharacterized protein</fullName>
    </submittedName>
</protein>
<sequence length="113" mass="13343">MDNKEEDEDEWEYEYSTTEREVYYLTLDLSVRDFLERRTDDIIHNTRGGYRVWYNPLFNAPEPRTTNPDLIDDAKDADDGEPPSAKMQSSRISAYPNSQRKTKPRSIHYCSSQ</sequence>